<dbReference type="EMBL" id="CP022579">
    <property type="protein sequence ID" value="QEL64828.1"/>
    <property type="molecule type" value="Genomic_DNA"/>
</dbReference>
<dbReference type="SMART" id="SM00347">
    <property type="entry name" value="HTH_MARR"/>
    <property type="match status" value="1"/>
</dbReference>
<keyword evidence="3" id="KW-0804">Transcription</keyword>
<dbReference type="InterPro" id="IPR039422">
    <property type="entry name" value="MarR/SlyA-like"/>
</dbReference>
<dbReference type="KEGG" id="otr:OTERR_13520"/>
<dbReference type="InterPro" id="IPR036390">
    <property type="entry name" value="WH_DNA-bd_sf"/>
</dbReference>
<dbReference type="Pfam" id="PF12802">
    <property type="entry name" value="MarR_2"/>
    <property type="match status" value="1"/>
</dbReference>
<dbReference type="Gene3D" id="1.10.10.10">
    <property type="entry name" value="Winged helix-like DNA-binding domain superfamily/Winged helix DNA-binding domain"/>
    <property type="match status" value="1"/>
</dbReference>
<dbReference type="PANTHER" id="PTHR33164">
    <property type="entry name" value="TRANSCRIPTIONAL REGULATOR, MARR FAMILY"/>
    <property type="match status" value="1"/>
</dbReference>
<evidence type="ECO:0000313" key="6">
    <source>
        <dbReference type="Proteomes" id="UP000323671"/>
    </source>
</evidence>
<keyword evidence="6" id="KW-1185">Reference proteome</keyword>
<dbReference type="PROSITE" id="PS01117">
    <property type="entry name" value="HTH_MARR_1"/>
    <property type="match status" value="1"/>
</dbReference>
<reference evidence="5 6" key="1">
    <citation type="submission" date="2017-07" db="EMBL/GenBank/DDBJ databases">
        <title>Complete genome sequence of Oryzomicrobium terrae TPP412.</title>
        <authorList>
            <person name="Chiu L.-W."/>
            <person name="Lo K.-J."/>
            <person name="Tsai Y.-M."/>
            <person name="Lin S.-S."/>
            <person name="Kuo C.-H."/>
            <person name="Liu C.-T."/>
        </authorList>
    </citation>
    <scope>NUCLEOTIDE SEQUENCE [LARGE SCALE GENOMIC DNA]</scope>
    <source>
        <strain evidence="5 6">TPP412</strain>
    </source>
</reference>
<protein>
    <recommendedName>
        <fullName evidence="4">HTH marR-type domain-containing protein</fullName>
    </recommendedName>
</protein>
<dbReference type="InterPro" id="IPR036388">
    <property type="entry name" value="WH-like_DNA-bd_sf"/>
</dbReference>
<dbReference type="InterPro" id="IPR023187">
    <property type="entry name" value="Tscrpt_reg_MarR-type_CS"/>
</dbReference>
<dbReference type="GO" id="GO:0006950">
    <property type="term" value="P:response to stress"/>
    <property type="evidence" value="ECO:0007669"/>
    <property type="project" value="TreeGrafter"/>
</dbReference>
<evidence type="ECO:0000256" key="3">
    <source>
        <dbReference type="ARBA" id="ARBA00023163"/>
    </source>
</evidence>
<dbReference type="InterPro" id="IPR000835">
    <property type="entry name" value="HTH_MarR-typ"/>
</dbReference>
<gene>
    <name evidence="5" type="ORF">OTERR_13520</name>
</gene>
<feature type="domain" description="HTH marR-type" evidence="4">
    <location>
        <begin position="3"/>
        <end position="138"/>
    </location>
</feature>
<evidence type="ECO:0000256" key="1">
    <source>
        <dbReference type="ARBA" id="ARBA00023015"/>
    </source>
</evidence>
<organism evidence="5 6">
    <name type="scientific">Oryzomicrobium terrae</name>
    <dbReference type="NCBI Taxonomy" id="1735038"/>
    <lineage>
        <taxon>Bacteria</taxon>
        <taxon>Pseudomonadati</taxon>
        <taxon>Pseudomonadota</taxon>
        <taxon>Betaproteobacteria</taxon>
        <taxon>Rhodocyclales</taxon>
        <taxon>Rhodocyclaceae</taxon>
        <taxon>Oryzomicrobium</taxon>
    </lineage>
</organism>
<keyword evidence="2" id="KW-0238">DNA-binding</keyword>
<dbReference type="GO" id="GO:0003677">
    <property type="term" value="F:DNA binding"/>
    <property type="evidence" value="ECO:0007669"/>
    <property type="project" value="UniProtKB-KW"/>
</dbReference>
<dbReference type="SUPFAM" id="SSF46785">
    <property type="entry name" value="Winged helix' DNA-binding domain"/>
    <property type="match status" value="1"/>
</dbReference>
<dbReference type="AlphaFoldDB" id="A0A5C1E991"/>
<dbReference type="RefSeq" id="WP_054620589.1">
    <property type="nucleotide sequence ID" value="NZ_CP022579.1"/>
</dbReference>
<evidence type="ECO:0000256" key="2">
    <source>
        <dbReference type="ARBA" id="ARBA00023125"/>
    </source>
</evidence>
<dbReference type="PRINTS" id="PR00598">
    <property type="entry name" value="HTHMARR"/>
</dbReference>
<dbReference type="Proteomes" id="UP000323671">
    <property type="component" value="Chromosome"/>
</dbReference>
<evidence type="ECO:0000259" key="4">
    <source>
        <dbReference type="PROSITE" id="PS50995"/>
    </source>
</evidence>
<name>A0A5C1E991_9RHOO</name>
<sequence>MPREPHLSTLAALVRCYQAFEAFSGGHVRSLGLTPPQFDIIATLGNTPGMTFRELGERTLITKGTLTGVVDRLEEKGLVRRVGLESDRRCTRVELTPEGDALFQRVFPAHMDFCRPAFDCLTPEARASLEAGLDTLRRSFLAHQPSGQPTSSDLAE</sequence>
<dbReference type="PROSITE" id="PS50995">
    <property type="entry name" value="HTH_MARR_2"/>
    <property type="match status" value="1"/>
</dbReference>
<proteinExistence type="predicted"/>
<evidence type="ECO:0000313" key="5">
    <source>
        <dbReference type="EMBL" id="QEL64828.1"/>
    </source>
</evidence>
<dbReference type="GO" id="GO:0003700">
    <property type="term" value="F:DNA-binding transcription factor activity"/>
    <property type="evidence" value="ECO:0007669"/>
    <property type="project" value="InterPro"/>
</dbReference>
<accession>A0A5C1E991</accession>
<dbReference type="PANTHER" id="PTHR33164:SF43">
    <property type="entry name" value="HTH-TYPE TRANSCRIPTIONAL REPRESSOR YETL"/>
    <property type="match status" value="1"/>
</dbReference>
<keyword evidence="1" id="KW-0805">Transcription regulation</keyword>